<name>X0ZK70_9ZZZZ</name>
<dbReference type="EMBL" id="BART01006142">
    <property type="protein sequence ID" value="GAG58452.1"/>
    <property type="molecule type" value="Genomic_DNA"/>
</dbReference>
<protein>
    <submittedName>
        <fullName evidence="1">Uncharacterized protein</fullName>
    </submittedName>
</protein>
<gene>
    <name evidence="1" type="ORF">S01H4_13980</name>
</gene>
<reference evidence="1" key="1">
    <citation type="journal article" date="2014" name="Front. Microbiol.">
        <title>High frequency of phylogenetically diverse reductive dehalogenase-homologous genes in deep subseafloor sedimentary metagenomes.</title>
        <authorList>
            <person name="Kawai M."/>
            <person name="Futagami T."/>
            <person name="Toyoda A."/>
            <person name="Takaki Y."/>
            <person name="Nishi S."/>
            <person name="Hori S."/>
            <person name="Arai W."/>
            <person name="Tsubouchi T."/>
            <person name="Morono Y."/>
            <person name="Uchiyama I."/>
            <person name="Ito T."/>
            <person name="Fujiyama A."/>
            <person name="Inagaki F."/>
            <person name="Takami H."/>
        </authorList>
    </citation>
    <scope>NUCLEOTIDE SEQUENCE</scope>
    <source>
        <strain evidence="1">Expedition CK06-06</strain>
    </source>
</reference>
<dbReference type="AlphaFoldDB" id="X0ZK70"/>
<organism evidence="1">
    <name type="scientific">marine sediment metagenome</name>
    <dbReference type="NCBI Taxonomy" id="412755"/>
    <lineage>
        <taxon>unclassified sequences</taxon>
        <taxon>metagenomes</taxon>
        <taxon>ecological metagenomes</taxon>
    </lineage>
</organism>
<sequence>MANTDKVLIFLVIACILGMLTVTAIQHEVLTVENKYLKEQNHMLKTTLEIYEAEINEMSTTIDTLGGEADKASDWNKKMGSLKDDI</sequence>
<evidence type="ECO:0000313" key="1">
    <source>
        <dbReference type="EMBL" id="GAG58452.1"/>
    </source>
</evidence>
<comment type="caution">
    <text evidence="1">The sequence shown here is derived from an EMBL/GenBank/DDBJ whole genome shotgun (WGS) entry which is preliminary data.</text>
</comment>
<proteinExistence type="predicted"/>
<accession>X0ZK70</accession>